<evidence type="ECO:0000256" key="12">
    <source>
        <dbReference type="ARBA" id="ARBA00042615"/>
    </source>
</evidence>
<evidence type="ECO:0000256" key="5">
    <source>
        <dbReference type="ARBA" id="ARBA00011901"/>
    </source>
</evidence>
<dbReference type="PANTHER" id="PTHR30417:SF4">
    <property type="entry name" value="1,6-ANHYDRO-N-ACETYLMURAMYL-L-ALANINE AMIDASE AMPD"/>
    <property type="match status" value="1"/>
</dbReference>
<comment type="catalytic activity">
    <reaction evidence="1">
        <text>Hydrolyzes the link between N-acetylmuramoyl residues and L-amino acid residues in certain cell-wall glycopeptides.</text>
        <dbReference type="EC" id="3.5.1.28"/>
    </reaction>
</comment>
<feature type="domain" description="N-acetylmuramoyl-L-alanine amidase" evidence="13">
    <location>
        <begin position="32"/>
        <end position="183"/>
    </location>
</feature>
<evidence type="ECO:0000256" key="2">
    <source>
        <dbReference type="ARBA" id="ARBA00001947"/>
    </source>
</evidence>
<dbReference type="InterPro" id="IPR036505">
    <property type="entry name" value="Amidase/PGRP_sf"/>
</dbReference>
<gene>
    <name evidence="14" type="primary">ampD</name>
    <name evidence="14" type="ORF">CWS31_014500</name>
</gene>
<comment type="cofactor">
    <cofactor evidence="2">
        <name>Zn(2+)</name>
        <dbReference type="ChEBI" id="CHEBI:29105"/>
    </cofactor>
</comment>
<name>A0ABY3MTZ3_9GAMM</name>
<dbReference type="Gene3D" id="3.40.80.10">
    <property type="entry name" value="Peptidoglycan recognition protein-like"/>
    <property type="match status" value="1"/>
</dbReference>
<dbReference type="EC" id="3.5.1.28" evidence="5"/>
<dbReference type="RefSeq" id="WP_101344535.1">
    <property type="nucleotide sequence ID" value="NZ_PJAI02000020.1"/>
</dbReference>
<proteinExistence type="inferred from homology"/>
<evidence type="ECO:0000256" key="6">
    <source>
        <dbReference type="ARBA" id="ARBA00022490"/>
    </source>
</evidence>
<comment type="caution">
    <text evidence="14">The sequence shown here is derived from an EMBL/GenBank/DDBJ whole genome shotgun (WGS) entry which is preliminary data.</text>
</comment>
<dbReference type="GO" id="GO:0008745">
    <property type="term" value="F:N-acetylmuramoyl-L-alanine amidase activity"/>
    <property type="evidence" value="ECO:0007669"/>
    <property type="project" value="UniProtKB-EC"/>
</dbReference>
<accession>A0ABY3MTZ3</accession>
<dbReference type="SUPFAM" id="SSF55846">
    <property type="entry name" value="N-acetylmuramoyl-L-alanine amidase-like"/>
    <property type="match status" value="1"/>
</dbReference>
<sequence length="202" mass="22547">MSSNTAVTLSVNNFSIESGWLVQQASIELLPSPFFTSRECGEEIYLLVVHNISLPAGIFGGQFINDLFLGKLDCTAHDSFNDLVGVEVSAHCLIRRDGSITQYVSFLDKAWHAGVSSFQGRERCNDYSIGIELEGTDDIPYTDSQYQQLIALTHCLQNEYPAITMANIVGHCDIAPLRKTDPGKIFDWQYFRQQLNNTSSIK</sequence>
<comment type="similarity">
    <text evidence="4">Belongs to the N-acetylmuramoyl-L-alanine amidase 2 family.</text>
</comment>
<dbReference type="NCBIfam" id="NF008758">
    <property type="entry name" value="PRK11789.1"/>
    <property type="match status" value="1"/>
</dbReference>
<evidence type="ECO:0000256" key="11">
    <source>
        <dbReference type="ARBA" id="ARBA00039257"/>
    </source>
</evidence>
<evidence type="ECO:0000256" key="3">
    <source>
        <dbReference type="ARBA" id="ARBA00004496"/>
    </source>
</evidence>
<keyword evidence="8 14" id="KW-0378">Hydrolase</keyword>
<evidence type="ECO:0000256" key="10">
    <source>
        <dbReference type="ARBA" id="ARBA00023316"/>
    </source>
</evidence>
<keyword evidence="9" id="KW-0862">Zinc</keyword>
<evidence type="ECO:0000259" key="13">
    <source>
        <dbReference type="SMART" id="SM00644"/>
    </source>
</evidence>
<organism evidence="14 15">
    <name type="scientific">Colwellia echini</name>
    <dbReference type="NCBI Taxonomy" id="1982103"/>
    <lineage>
        <taxon>Bacteria</taxon>
        <taxon>Pseudomonadati</taxon>
        <taxon>Pseudomonadota</taxon>
        <taxon>Gammaproteobacteria</taxon>
        <taxon>Alteromonadales</taxon>
        <taxon>Colwelliaceae</taxon>
        <taxon>Colwellia</taxon>
    </lineage>
</organism>
<evidence type="ECO:0000256" key="8">
    <source>
        <dbReference type="ARBA" id="ARBA00022801"/>
    </source>
</evidence>
<protein>
    <recommendedName>
        <fullName evidence="11">1,6-anhydro-N-acetylmuramyl-L-alanine amidase AmpD</fullName>
        <ecNumber evidence="5">3.5.1.28</ecNumber>
    </recommendedName>
    <alternativeName>
        <fullName evidence="12">N-acetylmuramoyl-L-alanine amidase</fullName>
    </alternativeName>
</protein>
<evidence type="ECO:0000313" key="14">
    <source>
        <dbReference type="EMBL" id="TYK64660.1"/>
    </source>
</evidence>
<dbReference type="Proteomes" id="UP000815846">
    <property type="component" value="Unassembled WGS sequence"/>
</dbReference>
<evidence type="ECO:0000256" key="7">
    <source>
        <dbReference type="ARBA" id="ARBA00022723"/>
    </source>
</evidence>
<evidence type="ECO:0000313" key="15">
    <source>
        <dbReference type="Proteomes" id="UP000815846"/>
    </source>
</evidence>
<dbReference type="Pfam" id="PF01510">
    <property type="entry name" value="Amidase_2"/>
    <property type="match status" value="1"/>
</dbReference>
<comment type="subcellular location">
    <subcellularLocation>
        <location evidence="3">Cytoplasm</location>
    </subcellularLocation>
</comment>
<keyword evidence="15" id="KW-1185">Reference proteome</keyword>
<dbReference type="InterPro" id="IPR002502">
    <property type="entry name" value="Amidase_domain"/>
</dbReference>
<dbReference type="InterPro" id="IPR051206">
    <property type="entry name" value="NAMLAA_amidase_2"/>
</dbReference>
<keyword evidence="10" id="KW-0961">Cell wall biogenesis/degradation</keyword>
<keyword evidence="7" id="KW-0479">Metal-binding</keyword>
<keyword evidence="6" id="KW-0963">Cytoplasm</keyword>
<dbReference type="CDD" id="cd06583">
    <property type="entry name" value="PGRP"/>
    <property type="match status" value="1"/>
</dbReference>
<dbReference type="PANTHER" id="PTHR30417">
    <property type="entry name" value="N-ACETYLMURAMOYL-L-ALANINE AMIDASE AMID"/>
    <property type="match status" value="1"/>
</dbReference>
<dbReference type="EMBL" id="PJAI02000020">
    <property type="protein sequence ID" value="TYK64660.1"/>
    <property type="molecule type" value="Genomic_DNA"/>
</dbReference>
<dbReference type="SMART" id="SM00644">
    <property type="entry name" value="Ami_2"/>
    <property type="match status" value="1"/>
</dbReference>
<evidence type="ECO:0000256" key="1">
    <source>
        <dbReference type="ARBA" id="ARBA00001561"/>
    </source>
</evidence>
<evidence type="ECO:0000256" key="4">
    <source>
        <dbReference type="ARBA" id="ARBA00007553"/>
    </source>
</evidence>
<reference evidence="14 15" key="1">
    <citation type="submission" date="2019-08" db="EMBL/GenBank/DDBJ databases">
        <title>Microbe sample from Colwellia echini.</title>
        <authorList>
            <person name="Christiansen L."/>
            <person name="Pathiraja D."/>
            <person name="Schultz-Johansen M."/>
            <person name="Choi I.-G."/>
            <person name="Stougaard P."/>
        </authorList>
    </citation>
    <scope>NUCLEOTIDE SEQUENCE [LARGE SCALE GENOMIC DNA]</scope>
    <source>
        <strain evidence="14 15">A3</strain>
    </source>
</reference>
<evidence type="ECO:0000256" key="9">
    <source>
        <dbReference type="ARBA" id="ARBA00022833"/>
    </source>
</evidence>